<dbReference type="GO" id="GO:0042802">
    <property type="term" value="F:identical protein binding"/>
    <property type="evidence" value="ECO:0007669"/>
    <property type="project" value="TreeGrafter"/>
</dbReference>
<dbReference type="GO" id="GO:0004342">
    <property type="term" value="F:glucosamine-6-phosphate deaminase activity"/>
    <property type="evidence" value="ECO:0007669"/>
    <property type="project" value="UniProtKB-EC"/>
</dbReference>
<dbReference type="Proteomes" id="UP000234473">
    <property type="component" value="Unassembled WGS sequence"/>
</dbReference>
<name>A0A2N5AAG7_KLEVA</name>
<dbReference type="GO" id="GO:0006046">
    <property type="term" value="P:N-acetylglucosamine catabolic process"/>
    <property type="evidence" value="ECO:0007669"/>
    <property type="project" value="TreeGrafter"/>
</dbReference>
<reference evidence="1 2" key="1">
    <citation type="submission" date="2017-11" db="EMBL/GenBank/DDBJ databases">
        <authorList>
            <person name="Han C.G."/>
        </authorList>
    </citation>
    <scope>NUCLEOTIDE SEQUENCE [LARGE SCALE GENOMIC DNA]</scope>
    <source>
        <strain evidence="1 2">A5</strain>
    </source>
</reference>
<proteinExistence type="predicted"/>
<dbReference type="EMBL" id="PICB01001616">
    <property type="protein sequence ID" value="PLP41250.1"/>
    <property type="molecule type" value="Genomic_DNA"/>
</dbReference>
<dbReference type="InterPro" id="IPR037171">
    <property type="entry name" value="NagB/RpiA_transferase-like"/>
</dbReference>
<evidence type="ECO:0000313" key="2">
    <source>
        <dbReference type="Proteomes" id="UP000234473"/>
    </source>
</evidence>
<reference evidence="1 2" key="2">
    <citation type="submission" date="2018-01" db="EMBL/GenBank/DDBJ databases">
        <title>Genomic study of Klebsiella pneumoniae.</title>
        <authorList>
            <person name="Yang Y."/>
            <person name="Bicalho R."/>
        </authorList>
    </citation>
    <scope>NUCLEOTIDE SEQUENCE [LARGE SCALE GENOMIC DNA]</scope>
    <source>
        <strain evidence="1 2">A5</strain>
    </source>
</reference>
<organism evidence="1 2">
    <name type="scientific">Klebsiella variicola</name>
    <dbReference type="NCBI Taxonomy" id="244366"/>
    <lineage>
        <taxon>Bacteria</taxon>
        <taxon>Pseudomonadati</taxon>
        <taxon>Pseudomonadota</taxon>
        <taxon>Gammaproteobacteria</taxon>
        <taxon>Enterobacterales</taxon>
        <taxon>Enterobacteriaceae</taxon>
        <taxon>Klebsiella/Raoultella group</taxon>
        <taxon>Klebsiella</taxon>
        <taxon>Klebsiella pneumoniae complex</taxon>
    </lineage>
</organism>
<keyword evidence="1" id="KW-0378">Hydrolase</keyword>
<dbReference type="SUPFAM" id="SSF100950">
    <property type="entry name" value="NagB/RpiA/CoA transferase-like"/>
    <property type="match status" value="1"/>
</dbReference>
<dbReference type="Gene3D" id="3.40.50.1360">
    <property type="match status" value="1"/>
</dbReference>
<evidence type="ECO:0000313" key="1">
    <source>
        <dbReference type="EMBL" id="PLP41250.1"/>
    </source>
</evidence>
<protein>
    <submittedName>
        <fullName evidence="1">Glucosamine-6-phosphate deaminase</fullName>
        <ecNumber evidence="1">3.5.99.6</ecNumber>
    </submittedName>
</protein>
<comment type="caution">
    <text evidence="1">The sequence shown here is derived from an EMBL/GenBank/DDBJ whole genome shotgun (WGS) entry which is preliminary data.</text>
</comment>
<dbReference type="EC" id="3.5.99.6" evidence="1"/>
<dbReference type="GO" id="GO:0019262">
    <property type="term" value="P:N-acetylneuraminate catabolic process"/>
    <property type="evidence" value="ECO:0007669"/>
    <property type="project" value="TreeGrafter"/>
</dbReference>
<sequence>RIKTLTHDTRVANSRFFDGDVDLVPKYALTVGVGTLLDAEEVMILVLGHQKALALQAAVEGNVNHMWTITCLQLHPKAVIVCDEPSTMELKVKTLKYFNELEAENIKGL</sequence>
<dbReference type="InterPro" id="IPR004547">
    <property type="entry name" value="Glucosamine6P_isomerase"/>
</dbReference>
<dbReference type="AlphaFoldDB" id="A0A2N5AAG7"/>
<accession>A0A2N5AAG7</accession>
<gene>
    <name evidence="1" type="primary">nagB</name>
    <name evidence="1" type="ORF">CWM98_24810</name>
</gene>
<dbReference type="PANTHER" id="PTHR11280">
    <property type="entry name" value="GLUCOSAMINE-6-PHOSPHATE ISOMERASE"/>
    <property type="match status" value="1"/>
</dbReference>
<dbReference type="PANTHER" id="PTHR11280:SF5">
    <property type="entry name" value="GLUCOSAMINE-6-PHOSPHATE ISOMERASE"/>
    <property type="match status" value="1"/>
</dbReference>
<feature type="non-terminal residue" evidence="1">
    <location>
        <position position="1"/>
    </location>
</feature>
<dbReference type="GO" id="GO:0006043">
    <property type="term" value="P:glucosamine catabolic process"/>
    <property type="evidence" value="ECO:0007669"/>
    <property type="project" value="TreeGrafter"/>
</dbReference>
<dbReference type="GO" id="GO:0005737">
    <property type="term" value="C:cytoplasm"/>
    <property type="evidence" value="ECO:0007669"/>
    <property type="project" value="TreeGrafter"/>
</dbReference>